<name>A0ABQ0QMD8_9PROT</name>
<evidence type="ECO:0000313" key="3">
    <source>
        <dbReference type="Proteomes" id="UP001062632"/>
    </source>
</evidence>
<dbReference type="EMBL" id="BAQC01000003">
    <property type="protein sequence ID" value="GBR50366.1"/>
    <property type="molecule type" value="Genomic_DNA"/>
</dbReference>
<proteinExistence type="predicted"/>
<protein>
    <submittedName>
        <fullName evidence="2">Uncharacterized protein</fullName>
    </submittedName>
</protein>
<dbReference type="Proteomes" id="UP001062632">
    <property type="component" value="Unassembled WGS sequence"/>
</dbReference>
<accession>A0ABQ0QMD8</accession>
<organism evidence="2 3">
    <name type="scientific">Neokomagataea thailandica NBRC 106555</name>
    <dbReference type="NCBI Taxonomy" id="1223520"/>
    <lineage>
        <taxon>Bacteria</taxon>
        <taxon>Pseudomonadati</taxon>
        <taxon>Pseudomonadota</taxon>
        <taxon>Alphaproteobacteria</taxon>
        <taxon>Acetobacterales</taxon>
        <taxon>Acetobacteraceae</taxon>
        <taxon>Neokomagataea</taxon>
    </lineage>
</organism>
<keyword evidence="3" id="KW-1185">Reference proteome</keyword>
<sequence length="167" mass="18788">MPSHKTDSGSSDLDPREIKILSDILALVLDEQSGTSEAALAALKLRAARNEFTGGALKNLFMGLTAHPRNTRDEKRIDDLTRRLKNSKAETEQARQRIEALRRALKQCQDEQSLLRQAYAEKNQPYLWQKTTWIIAGVAGIFLGIATAETVHAFNAPLQQPRTLYFR</sequence>
<evidence type="ECO:0000256" key="1">
    <source>
        <dbReference type="SAM" id="Coils"/>
    </source>
</evidence>
<dbReference type="RefSeq" id="WP_240775283.1">
    <property type="nucleotide sequence ID" value="NZ_BAQC01000003.1"/>
</dbReference>
<evidence type="ECO:0000313" key="2">
    <source>
        <dbReference type="EMBL" id="GBR50366.1"/>
    </source>
</evidence>
<keyword evidence="1" id="KW-0175">Coiled coil</keyword>
<comment type="caution">
    <text evidence="2">The sequence shown here is derived from an EMBL/GenBank/DDBJ whole genome shotgun (WGS) entry which is preliminary data.</text>
</comment>
<gene>
    <name evidence="2" type="ORF">AA106555_0185</name>
</gene>
<reference evidence="2 3" key="1">
    <citation type="submission" date="2013-04" db="EMBL/GenBank/DDBJ databases">
        <title>The genome sequencing project of 58 acetic acid bacteria.</title>
        <authorList>
            <person name="Okamoto-Kainuma A."/>
            <person name="Ishikawa M."/>
            <person name="Umino S."/>
            <person name="Koizumi Y."/>
            <person name="Shiwa Y."/>
            <person name="Yoshikawa H."/>
            <person name="Matsutani M."/>
            <person name="Matsushita K."/>
        </authorList>
    </citation>
    <scope>NUCLEOTIDE SEQUENCE [LARGE SCALE GENOMIC DNA]</scope>
    <source>
        <strain evidence="2 3">NBRC 106555</strain>
    </source>
</reference>
<feature type="coiled-coil region" evidence="1">
    <location>
        <begin position="70"/>
        <end position="121"/>
    </location>
</feature>